<proteinExistence type="predicted"/>
<gene>
    <name evidence="2" type="ORF">EVAR_49401_1</name>
</gene>
<evidence type="ECO:0000256" key="1">
    <source>
        <dbReference type="SAM" id="MobiDB-lite"/>
    </source>
</evidence>
<evidence type="ECO:0000313" key="2">
    <source>
        <dbReference type="EMBL" id="GBP71063.1"/>
    </source>
</evidence>
<comment type="caution">
    <text evidence="2">The sequence shown here is derived from an EMBL/GenBank/DDBJ whole genome shotgun (WGS) entry which is preliminary data.</text>
</comment>
<organism evidence="2 3">
    <name type="scientific">Eumeta variegata</name>
    <name type="common">Bagworm moth</name>
    <name type="synonym">Eumeta japonica</name>
    <dbReference type="NCBI Taxonomy" id="151549"/>
    <lineage>
        <taxon>Eukaryota</taxon>
        <taxon>Metazoa</taxon>
        <taxon>Ecdysozoa</taxon>
        <taxon>Arthropoda</taxon>
        <taxon>Hexapoda</taxon>
        <taxon>Insecta</taxon>
        <taxon>Pterygota</taxon>
        <taxon>Neoptera</taxon>
        <taxon>Endopterygota</taxon>
        <taxon>Lepidoptera</taxon>
        <taxon>Glossata</taxon>
        <taxon>Ditrysia</taxon>
        <taxon>Tineoidea</taxon>
        <taxon>Psychidae</taxon>
        <taxon>Oiketicinae</taxon>
        <taxon>Eumeta</taxon>
    </lineage>
</organism>
<keyword evidence="3" id="KW-1185">Reference proteome</keyword>
<dbReference type="EMBL" id="BGZK01001096">
    <property type="protein sequence ID" value="GBP71063.1"/>
    <property type="molecule type" value="Genomic_DNA"/>
</dbReference>
<protein>
    <submittedName>
        <fullName evidence="2">Uncharacterized protein</fullName>
    </submittedName>
</protein>
<feature type="region of interest" description="Disordered" evidence="1">
    <location>
        <begin position="41"/>
        <end position="109"/>
    </location>
</feature>
<reference evidence="2 3" key="1">
    <citation type="journal article" date="2019" name="Commun. Biol.">
        <title>The bagworm genome reveals a unique fibroin gene that provides high tensile strength.</title>
        <authorList>
            <person name="Kono N."/>
            <person name="Nakamura H."/>
            <person name="Ohtoshi R."/>
            <person name="Tomita M."/>
            <person name="Numata K."/>
            <person name="Arakawa K."/>
        </authorList>
    </citation>
    <scope>NUCLEOTIDE SEQUENCE [LARGE SCALE GENOMIC DNA]</scope>
</reference>
<dbReference type="AlphaFoldDB" id="A0A4C1Y6S6"/>
<evidence type="ECO:0000313" key="3">
    <source>
        <dbReference type="Proteomes" id="UP000299102"/>
    </source>
</evidence>
<name>A0A4C1Y6S6_EUMVA</name>
<sequence>MYNKRGQGRTQRTLYRAKQAREARLKFLICPIAPPALGQKLGTSLNEKTGGTARAAAIDRRSRRSPAALRRETLARAAGPRAARRSFRQADVFGHGATAAGRDDDFPSL</sequence>
<accession>A0A4C1Y6S6</accession>
<dbReference type="Proteomes" id="UP000299102">
    <property type="component" value="Unassembled WGS sequence"/>
</dbReference>